<evidence type="ECO:0000313" key="2">
    <source>
        <dbReference type="EMBL" id="GGX76297.1"/>
    </source>
</evidence>
<reference evidence="2" key="2">
    <citation type="submission" date="2020-09" db="EMBL/GenBank/DDBJ databases">
        <authorList>
            <person name="Sun Q."/>
            <person name="Kim S."/>
        </authorList>
    </citation>
    <scope>NUCLEOTIDE SEQUENCE</scope>
    <source>
        <strain evidence="2">KCTC 22169</strain>
    </source>
</reference>
<dbReference type="EMBL" id="BMXR01000026">
    <property type="protein sequence ID" value="GGX76297.1"/>
    <property type="molecule type" value="Genomic_DNA"/>
</dbReference>
<organism evidence="2 3">
    <name type="scientific">Saccharospirillum salsuginis</name>
    <dbReference type="NCBI Taxonomy" id="418750"/>
    <lineage>
        <taxon>Bacteria</taxon>
        <taxon>Pseudomonadati</taxon>
        <taxon>Pseudomonadota</taxon>
        <taxon>Gammaproteobacteria</taxon>
        <taxon>Oceanospirillales</taxon>
        <taxon>Saccharospirillaceae</taxon>
        <taxon>Saccharospirillum</taxon>
    </lineage>
</organism>
<dbReference type="GO" id="GO:0006355">
    <property type="term" value="P:regulation of DNA-templated transcription"/>
    <property type="evidence" value="ECO:0007669"/>
    <property type="project" value="InterPro"/>
</dbReference>
<name>A0A918KWG2_9GAMM</name>
<reference evidence="2" key="1">
    <citation type="journal article" date="2014" name="Int. J. Syst. Evol. Microbiol.">
        <title>Complete genome sequence of Corynebacterium casei LMG S-19264T (=DSM 44701T), isolated from a smear-ripened cheese.</title>
        <authorList>
            <consortium name="US DOE Joint Genome Institute (JGI-PGF)"/>
            <person name="Walter F."/>
            <person name="Albersmeier A."/>
            <person name="Kalinowski J."/>
            <person name="Ruckert C."/>
        </authorList>
    </citation>
    <scope>NUCLEOTIDE SEQUENCE</scope>
    <source>
        <strain evidence="2">KCTC 22169</strain>
    </source>
</reference>
<accession>A0A918KWG2</accession>
<gene>
    <name evidence="2" type="primary">pspB</name>
    <name evidence="2" type="ORF">GCM10007392_49090</name>
</gene>
<protein>
    <submittedName>
        <fullName evidence="2">Phage shock protein B</fullName>
    </submittedName>
</protein>
<keyword evidence="3" id="KW-1185">Reference proteome</keyword>
<evidence type="ECO:0000313" key="3">
    <source>
        <dbReference type="Proteomes" id="UP000626148"/>
    </source>
</evidence>
<dbReference type="InterPro" id="IPR009554">
    <property type="entry name" value="Phageshock_PspB"/>
</dbReference>
<keyword evidence="1" id="KW-0812">Transmembrane</keyword>
<dbReference type="NCBIfam" id="NF006993">
    <property type="entry name" value="PRK09458.1"/>
    <property type="match status" value="1"/>
</dbReference>
<dbReference type="Pfam" id="PF06667">
    <property type="entry name" value="PspB"/>
    <property type="match status" value="1"/>
</dbReference>
<dbReference type="GO" id="GO:0009271">
    <property type="term" value="P:phage shock"/>
    <property type="evidence" value="ECO:0007669"/>
    <property type="project" value="InterPro"/>
</dbReference>
<feature type="transmembrane region" description="Helical" evidence="1">
    <location>
        <begin position="6"/>
        <end position="25"/>
    </location>
</feature>
<dbReference type="Proteomes" id="UP000626148">
    <property type="component" value="Unassembled WGS sequence"/>
</dbReference>
<dbReference type="AlphaFoldDB" id="A0A918KWG2"/>
<keyword evidence="1" id="KW-0472">Membrane</keyword>
<keyword evidence="1" id="KW-1133">Transmembrane helix</keyword>
<proteinExistence type="predicted"/>
<comment type="caution">
    <text evidence="2">The sequence shown here is derived from an EMBL/GenBank/DDBJ whole genome shotgun (WGS) entry which is preliminary data.</text>
</comment>
<dbReference type="NCBIfam" id="TIGR02976">
    <property type="entry name" value="phageshock_pspB"/>
    <property type="match status" value="1"/>
</dbReference>
<sequence length="78" mass="9268">MNFFEYLFVPTILFMVVVLPIWLTMHYRHKGRLNSGLTQEDQATLDDLLRTLDNMADRVEALESILDERNPRWKRGTD</sequence>
<dbReference type="RefSeq" id="WP_189613856.1">
    <property type="nucleotide sequence ID" value="NZ_BMXR01000026.1"/>
</dbReference>
<evidence type="ECO:0000256" key="1">
    <source>
        <dbReference type="SAM" id="Phobius"/>
    </source>
</evidence>